<keyword evidence="5" id="KW-0411">Iron-sulfur</keyword>
<evidence type="ECO:0000313" key="7">
    <source>
        <dbReference type="Proteomes" id="UP000248764"/>
    </source>
</evidence>
<protein>
    <submittedName>
        <fullName evidence="6">Protein-xanthan lyase</fullName>
    </submittedName>
</protein>
<keyword evidence="7" id="KW-1185">Reference proteome</keyword>
<evidence type="ECO:0000256" key="3">
    <source>
        <dbReference type="ARBA" id="ARBA00023002"/>
    </source>
</evidence>
<evidence type="ECO:0000256" key="5">
    <source>
        <dbReference type="ARBA" id="ARBA00023014"/>
    </source>
</evidence>
<keyword evidence="3" id="KW-0560">Oxidoreductase</keyword>
<evidence type="ECO:0000313" key="6">
    <source>
        <dbReference type="EMBL" id="PZF84832.1"/>
    </source>
</evidence>
<dbReference type="InterPro" id="IPR039650">
    <property type="entry name" value="HdrA-like"/>
</dbReference>
<reference evidence="6 7" key="1">
    <citation type="submission" date="2018-01" db="EMBL/GenBank/DDBJ databases">
        <title>Draft genome sequence of Jiangella sp. GTF31.</title>
        <authorList>
            <person name="Sahin N."/>
            <person name="Ay H."/>
            <person name="Saygin H."/>
        </authorList>
    </citation>
    <scope>NUCLEOTIDE SEQUENCE [LARGE SCALE GENOMIC DNA]</scope>
    <source>
        <strain evidence="6 7">GTF31</strain>
    </source>
</reference>
<organism evidence="6 7">
    <name type="scientific">Jiangella anatolica</name>
    <dbReference type="NCBI Taxonomy" id="2670374"/>
    <lineage>
        <taxon>Bacteria</taxon>
        <taxon>Bacillati</taxon>
        <taxon>Actinomycetota</taxon>
        <taxon>Actinomycetes</taxon>
        <taxon>Jiangellales</taxon>
        <taxon>Jiangellaceae</taxon>
        <taxon>Jiangella</taxon>
    </lineage>
</organism>
<dbReference type="GO" id="GO:0051539">
    <property type="term" value="F:4 iron, 4 sulfur cluster binding"/>
    <property type="evidence" value="ECO:0007669"/>
    <property type="project" value="UniProtKB-KW"/>
</dbReference>
<keyword evidence="2" id="KW-0479">Metal-binding</keyword>
<evidence type="ECO:0000256" key="2">
    <source>
        <dbReference type="ARBA" id="ARBA00022723"/>
    </source>
</evidence>
<keyword evidence="6" id="KW-0456">Lyase</keyword>
<dbReference type="Proteomes" id="UP000248764">
    <property type="component" value="Unassembled WGS sequence"/>
</dbReference>
<evidence type="ECO:0000256" key="1">
    <source>
        <dbReference type="ARBA" id="ARBA00022485"/>
    </source>
</evidence>
<dbReference type="GO" id="GO:0016491">
    <property type="term" value="F:oxidoreductase activity"/>
    <property type="evidence" value="ECO:0007669"/>
    <property type="project" value="UniProtKB-KW"/>
</dbReference>
<dbReference type="Pfam" id="PF12831">
    <property type="entry name" value="FAD_oxidored"/>
    <property type="match status" value="1"/>
</dbReference>
<keyword evidence="4" id="KW-0408">Iron</keyword>
<dbReference type="Gene3D" id="3.50.50.60">
    <property type="entry name" value="FAD/NAD(P)-binding domain"/>
    <property type="match status" value="1"/>
</dbReference>
<dbReference type="EMBL" id="POTW01000012">
    <property type="protein sequence ID" value="PZF84832.1"/>
    <property type="molecule type" value="Genomic_DNA"/>
</dbReference>
<dbReference type="RefSeq" id="WP_111253968.1">
    <property type="nucleotide sequence ID" value="NZ_POTW01000012.1"/>
</dbReference>
<dbReference type="InterPro" id="IPR036188">
    <property type="entry name" value="FAD/NAD-bd_sf"/>
</dbReference>
<dbReference type="GO" id="GO:0046872">
    <property type="term" value="F:metal ion binding"/>
    <property type="evidence" value="ECO:0007669"/>
    <property type="project" value="UniProtKB-KW"/>
</dbReference>
<keyword evidence="1" id="KW-0004">4Fe-4S</keyword>
<dbReference type="GO" id="GO:0016829">
    <property type="term" value="F:lyase activity"/>
    <property type="evidence" value="ECO:0007669"/>
    <property type="project" value="UniProtKB-KW"/>
</dbReference>
<evidence type="ECO:0000256" key="4">
    <source>
        <dbReference type="ARBA" id="ARBA00023004"/>
    </source>
</evidence>
<accession>A0A2W2BFR7</accession>
<dbReference type="PANTHER" id="PTHR43498">
    <property type="entry name" value="FERREDOXIN:COB-COM HETERODISULFIDE REDUCTASE SUBUNIT A"/>
    <property type="match status" value="1"/>
</dbReference>
<comment type="caution">
    <text evidence="6">The sequence shown here is derived from an EMBL/GenBank/DDBJ whole genome shotgun (WGS) entry which is preliminary data.</text>
</comment>
<sequence>MTADVCVYGGTPAGCVAAVAVAREGASVVLVEPSRWLGGMLGAGIKPLQDCPLPDAAGGLTRDVVLAMGEDPRAIPSAFHRWVRDAGVDVRFERRVRTVTMAGQRVEAIRLETSAPDAWGVPLPASEAVAAEDVRARVFVDASYEGDLMAAAGVPYRTGREARTAFGEAPAGVGEVTNWTPVDPYVVPGDATSGLLPFIDDDHGRAIGAADEFTQAYNFRFYVTTDPARREPLTPPEGYRPERFELVRRYVRHLVAAERDPAALAGRLRGIFPGWLNSGEYNYQRDALVTIAPLGVSREYQDGNWDVRSAIWREHIDYLRGLHHVLSTAPEVPAWFRAETAAIGLDRDVFPATSGWPHQLYVRVARRLAGAYTLTHADVLNRTSVADAVGLALFGVDTYPARRIARRGPGGEGMGVATEGNMFIGGHLGTGVPYPVPYRALTPRPGDCANLLVPVCLSATHIAYAATRMEPVFCVLGESAGVAAVMALRAGAPVQDVDVEGLRDRLRELGQVLSWPPAAR</sequence>
<dbReference type="PANTHER" id="PTHR43498:SF1">
    <property type="entry name" value="COB--COM HETERODISULFIDE REDUCTASE IRON-SULFUR SUBUNIT A"/>
    <property type="match status" value="1"/>
</dbReference>
<gene>
    <name evidence="6" type="ORF">C1I92_07135</name>
</gene>
<dbReference type="AlphaFoldDB" id="A0A2W2BFR7"/>
<proteinExistence type="predicted"/>
<name>A0A2W2BFR7_9ACTN</name>
<dbReference type="SUPFAM" id="SSF51905">
    <property type="entry name" value="FAD/NAD(P)-binding domain"/>
    <property type="match status" value="1"/>
</dbReference>